<dbReference type="InterPro" id="IPR018188">
    <property type="entry name" value="RNase_T2_His_AS_1"/>
</dbReference>
<dbReference type="EMBL" id="CAJZBQ010000044">
    <property type="protein sequence ID" value="CAG9327639.1"/>
    <property type="molecule type" value="Genomic_DNA"/>
</dbReference>
<dbReference type="GO" id="GO:0006401">
    <property type="term" value="P:RNA catabolic process"/>
    <property type="evidence" value="ECO:0007669"/>
    <property type="project" value="UniProtKB-ARBA"/>
</dbReference>
<evidence type="ECO:0000313" key="4">
    <source>
        <dbReference type="Proteomes" id="UP001162131"/>
    </source>
</evidence>
<dbReference type="AlphaFoldDB" id="A0AAU9JPJ1"/>
<protein>
    <submittedName>
        <fullName evidence="3">Uncharacterized protein</fullName>
    </submittedName>
</protein>
<comment type="similarity">
    <text evidence="1 2">Belongs to the RNase T2 family.</text>
</comment>
<keyword evidence="4" id="KW-1185">Reference proteome</keyword>
<dbReference type="Gene3D" id="3.90.730.10">
    <property type="entry name" value="Ribonuclease T2-like"/>
    <property type="match status" value="1"/>
</dbReference>
<dbReference type="CDD" id="cd00374">
    <property type="entry name" value="RNase_T2"/>
    <property type="match status" value="1"/>
</dbReference>
<evidence type="ECO:0000256" key="1">
    <source>
        <dbReference type="ARBA" id="ARBA00007469"/>
    </source>
</evidence>
<reference evidence="3" key="1">
    <citation type="submission" date="2021-09" db="EMBL/GenBank/DDBJ databases">
        <authorList>
            <consortium name="AG Swart"/>
            <person name="Singh M."/>
            <person name="Singh A."/>
            <person name="Seah K."/>
            <person name="Emmerich C."/>
        </authorList>
    </citation>
    <scope>NUCLEOTIDE SEQUENCE</scope>
    <source>
        <strain evidence="3">ATCC30299</strain>
    </source>
</reference>
<dbReference type="PANTHER" id="PTHR11240">
    <property type="entry name" value="RIBONUCLEASE T2"/>
    <property type="match status" value="1"/>
</dbReference>
<dbReference type="InterPro" id="IPR001568">
    <property type="entry name" value="RNase_T2-like"/>
</dbReference>
<dbReference type="Pfam" id="PF00445">
    <property type="entry name" value="Ribonuclease_T2"/>
    <property type="match status" value="1"/>
</dbReference>
<name>A0AAU9JPJ1_9CILI</name>
<comment type="caution">
    <text evidence="3">The sequence shown here is derived from an EMBL/GenBank/DDBJ whole genome shotgun (WGS) entry which is preliminary data.</text>
</comment>
<dbReference type="InterPro" id="IPR036430">
    <property type="entry name" value="RNase_T2-like_sf"/>
</dbReference>
<proteinExistence type="inferred from homology"/>
<dbReference type="PROSITE" id="PS00531">
    <property type="entry name" value="RNASE_T2_2"/>
    <property type="match status" value="1"/>
</dbReference>
<sequence>MVALLLLQLTVVSANFAFLFDSDYDYYLFVVEWKPSQCYSRKCPVDYLNSNFNIHGLWPERWSGTYPESCGSDYSFEISEETSESLMSYWLSYNGDQKVFWEHEWTKHGTCVTPAITCNTYFELGVQMYEDLKILETLQSKGVIPSNAVEVNRTAVQTAFSNTIDLLCLTYSKKQYLSTLRFCYDKDFKKIDCKGSNSCKATFWFPLAEQANLINSVFSE</sequence>
<dbReference type="GO" id="GO:0003723">
    <property type="term" value="F:RNA binding"/>
    <property type="evidence" value="ECO:0007669"/>
    <property type="project" value="InterPro"/>
</dbReference>
<dbReference type="PANTHER" id="PTHR11240:SF22">
    <property type="entry name" value="RIBONUCLEASE T2"/>
    <property type="match status" value="1"/>
</dbReference>
<dbReference type="Proteomes" id="UP001162131">
    <property type="component" value="Unassembled WGS sequence"/>
</dbReference>
<dbReference type="PROSITE" id="PS00530">
    <property type="entry name" value="RNASE_T2_1"/>
    <property type="match status" value="1"/>
</dbReference>
<evidence type="ECO:0000256" key="2">
    <source>
        <dbReference type="RuleBase" id="RU004328"/>
    </source>
</evidence>
<accession>A0AAU9JPJ1</accession>
<gene>
    <name evidence="3" type="ORF">BSTOLATCC_MIC44269</name>
</gene>
<evidence type="ECO:0000313" key="3">
    <source>
        <dbReference type="EMBL" id="CAG9327639.1"/>
    </source>
</evidence>
<dbReference type="GO" id="GO:0033897">
    <property type="term" value="F:ribonuclease T2 activity"/>
    <property type="evidence" value="ECO:0007669"/>
    <property type="project" value="InterPro"/>
</dbReference>
<dbReference type="SUPFAM" id="SSF55895">
    <property type="entry name" value="Ribonuclease Rh-like"/>
    <property type="match status" value="1"/>
</dbReference>
<dbReference type="InterPro" id="IPR033130">
    <property type="entry name" value="RNase_T2_His_AS_2"/>
</dbReference>
<organism evidence="3 4">
    <name type="scientific">Blepharisma stoltei</name>
    <dbReference type="NCBI Taxonomy" id="1481888"/>
    <lineage>
        <taxon>Eukaryota</taxon>
        <taxon>Sar</taxon>
        <taxon>Alveolata</taxon>
        <taxon>Ciliophora</taxon>
        <taxon>Postciliodesmatophora</taxon>
        <taxon>Heterotrichea</taxon>
        <taxon>Heterotrichida</taxon>
        <taxon>Blepharismidae</taxon>
        <taxon>Blepharisma</taxon>
    </lineage>
</organism>